<gene>
    <name evidence="3" type="ORF">C8N24_3769</name>
</gene>
<dbReference type="CDD" id="cd16936">
    <property type="entry name" value="HATPase_RsbW-like"/>
    <property type="match status" value="1"/>
</dbReference>
<evidence type="ECO:0000313" key="3">
    <source>
        <dbReference type="EMBL" id="RKQ93894.1"/>
    </source>
</evidence>
<comment type="caution">
    <text evidence="3">The sequence shown here is derived from an EMBL/GenBank/DDBJ whole genome shotgun (WGS) entry which is preliminary data.</text>
</comment>
<dbReference type="Pfam" id="PF13581">
    <property type="entry name" value="HATPase_c_2"/>
    <property type="match status" value="1"/>
</dbReference>
<keyword evidence="1" id="KW-0723">Serine/threonine-protein kinase</keyword>
<name>A0A660LK82_9ACTN</name>
<dbReference type="InterPro" id="IPR003594">
    <property type="entry name" value="HATPase_dom"/>
</dbReference>
<evidence type="ECO:0000313" key="4">
    <source>
        <dbReference type="Proteomes" id="UP000278962"/>
    </source>
</evidence>
<dbReference type="GO" id="GO:0004674">
    <property type="term" value="F:protein serine/threonine kinase activity"/>
    <property type="evidence" value="ECO:0007669"/>
    <property type="project" value="UniProtKB-KW"/>
</dbReference>
<dbReference type="InterPro" id="IPR036890">
    <property type="entry name" value="HATPase_C_sf"/>
</dbReference>
<dbReference type="Gene3D" id="3.30.565.10">
    <property type="entry name" value="Histidine kinase-like ATPase, C-terminal domain"/>
    <property type="match status" value="1"/>
</dbReference>
<evidence type="ECO:0000259" key="2">
    <source>
        <dbReference type="Pfam" id="PF13581"/>
    </source>
</evidence>
<organism evidence="3 4">
    <name type="scientific">Solirubrobacter pauli</name>
    <dbReference type="NCBI Taxonomy" id="166793"/>
    <lineage>
        <taxon>Bacteria</taxon>
        <taxon>Bacillati</taxon>
        <taxon>Actinomycetota</taxon>
        <taxon>Thermoleophilia</taxon>
        <taxon>Solirubrobacterales</taxon>
        <taxon>Solirubrobacteraceae</taxon>
        <taxon>Solirubrobacter</taxon>
    </lineage>
</organism>
<dbReference type="InterPro" id="IPR050267">
    <property type="entry name" value="Anti-sigma-factor_SerPK"/>
</dbReference>
<protein>
    <submittedName>
        <fullName evidence="3">Serine/threonine-protein kinase RsbW</fullName>
    </submittedName>
</protein>
<dbReference type="AlphaFoldDB" id="A0A660LK82"/>
<keyword evidence="4" id="KW-1185">Reference proteome</keyword>
<dbReference type="Proteomes" id="UP000278962">
    <property type="component" value="Unassembled WGS sequence"/>
</dbReference>
<dbReference type="SUPFAM" id="SSF55874">
    <property type="entry name" value="ATPase domain of HSP90 chaperone/DNA topoisomerase II/histidine kinase"/>
    <property type="match status" value="1"/>
</dbReference>
<keyword evidence="3" id="KW-0418">Kinase</keyword>
<dbReference type="PANTHER" id="PTHR35526">
    <property type="entry name" value="ANTI-SIGMA-F FACTOR RSBW-RELATED"/>
    <property type="match status" value="1"/>
</dbReference>
<accession>A0A660LK82</accession>
<feature type="domain" description="Histidine kinase/HSP90-like ATPase" evidence="2">
    <location>
        <begin position="27"/>
        <end position="142"/>
    </location>
</feature>
<sequence length="152" mass="15891">MGSNAQTQLRTVTPLTDRTDTDVKLTLPARPENVSVIRHVLGAFAEALRLPDDLVEDLRLAVTEACTNVVRHAYSQEVPGPVEITIRPTDDAVSVVVADHGRGIGSSSDTNGPGLGLPLIAAIADEVELQPVPGGGSRVAMTFARHRPGGAA</sequence>
<dbReference type="EMBL" id="RBIL01000001">
    <property type="protein sequence ID" value="RKQ93894.1"/>
    <property type="molecule type" value="Genomic_DNA"/>
</dbReference>
<proteinExistence type="predicted"/>
<reference evidence="3 4" key="1">
    <citation type="submission" date="2018-10" db="EMBL/GenBank/DDBJ databases">
        <title>Genomic Encyclopedia of Archaeal and Bacterial Type Strains, Phase II (KMG-II): from individual species to whole genera.</title>
        <authorList>
            <person name="Goeker M."/>
        </authorList>
    </citation>
    <scope>NUCLEOTIDE SEQUENCE [LARGE SCALE GENOMIC DNA]</scope>
    <source>
        <strain evidence="3 4">DSM 14954</strain>
    </source>
</reference>
<keyword evidence="3" id="KW-0808">Transferase</keyword>
<dbReference type="OrthoDB" id="3694612at2"/>
<evidence type="ECO:0000256" key="1">
    <source>
        <dbReference type="ARBA" id="ARBA00022527"/>
    </source>
</evidence>
<dbReference type="PANTHER" id="PTHR35526:SF3">
    <property type="entry name" value="ANTI-SIGMA-F FACTOR RSBW"/>
    <property type="match status" value="1"/>
</dbReference>